<sequence>MRDLEIVQSKLSILIRKLNDAKNDVQYCTNQYNQAKVQYEEETKDIEEAEEKSFAYFIRNVIGSQERKIEKEKQEQIEARYQLDKAAEQLEEAKANYVQLEFNVTKIRSELEELKNLLFISDPSYHQKVDEESKKRMGWRQELVEVDEAFSAEENILNRIDEALKHLSSANNWSTMDMLGGGFFTDMMKYDKIDEAENLMSKVESELRRYELELRDVEYEWNSSYEFISGGHRAMDIFFDNIFTDISNNNKINKNISSLENLKQQILTVQNRLRKMKREIDEKIALSEQIYESFDS</sequence>
<dbReference type="Proteomes" id="UP000199589">
    <property type="component" value="Unassembled WGS sequence"/>
</dbReference>
<reference evidence="3" key="1">
    <citation type="submission" date="2016-10" db="EMBL/GenBank/DDBJ databases">
        <authorList>
            <person name="Varghese N."/>
            <person name="Submissions S."/>
        </authorList>
    </citation>
    <scope>NUCLEOTIDE SEQUENCE [LARGE SCALE GENOMIC DNA]</scope>
    <source>
        <strain evidence="3">DSM 16108</strain>
    </source>
</reference>
<proteinExistence type="predicted"/>
<keyword evidence="3" id="KW-1185">Reference proteome</keyword>
<feature type="coiled-coil region" evidence="1">
    <location>
        <begin position="193"/>
        <end position="220"/>
    </location>
</feature>
<organism evidence="2 3">
    <name type="scientific">Marinilactibacillus piezotolerans</name>
    <dbReference type="NCBI Taxonomy" id="258723"/>
    <lineage>
        <taxon>Bacteria</taxon>
        <taxon>Bacillati</taxon>
        <taxon>Bacillota</taxon>
        <taxon>Bacilli</taxon>
        <taxon>Lactobacillales</taxon>
        <taxon>Carnobacteriaceae</taxon>
        <taxon>Marinilactibacillus</taxon>
    </lineage>
</organism>
<name>A0A1I3ZD21_9LACT</name>
<dbReference type="AlphaFoldDB" id="A0A1I3ZD21"/>
<protein>
    <submittedName>
        <fullName evidence="2">Uncharacterized protein</fullName>
    </submittedName>
</protein>
<dbReference type="EMBL" id="FOSJ01000032">
    <property type="protein sequence ID" value="SFK41895.1"/>
    <property type="molecule type" value="Genomic_DNA"/>
</dbReference>
<dbReference type="RefSeq" id="WP_091898029.1">
    <property type="nucleotide sequence ID" value="NZ_FOSJ01000032.1"/>
</dbReference>
<gene>
    <name evidence="2" type="ORF">SAMN04488569_103215</name>
</gene>
<dbReference type="OrthoDB" id="3540923at2"/>
<accession>A0A1I3ZD21</accession>
<evidence type="ECO:0000313" key="3">
    <source>
        <dbReference type="Proteomes" id="UP000199589"/>
    </source>
</evidence>
<keyword evidence="1" id="KW-0175">Coiled coil</keyword>
<evidence type="ECO:0000313" key="2">
    <source>
        <dbReference type="EMBL" id="SFK41895.1"/>
    </source>
</evidence>
<feature type="coiled-coil region" evidence="1">
    <location>
        <begin position="4"/>
        <end position="117"/>
    </location>
</feature>
<evidence type="ECO:0000256" key="1">
    <source>
        <dbReference type="SAM" id="Coils"/>
    </source>
</evidence>